<reference evidence="3" key="1">
    <citation type="submission" date="2016-01" db="EMBL/GenBank/DDBJ databases">
        <authorList>
            <person name="Mcilroy J.S."/>
            <person name="Karst M S."/>
            <person name="Albertsen M."/>
        </authorList>
    </citation>
    <scope>NUCLEOTIDE SEQUENCE</scope>
    <source>
        <strain evidence="3">Cfx-K</strain>
    </source>
</reference>
<dbReference type="RefSeq" id="WP_095045014.1">
    <property type="nucleotide sequence ID" value="NZ_LN890656.1"/>
</dbReference>
<dbReference type="GO" id="GO:0008893">
    <property type="term" value="F:guanosine-3',5'-bis(diphosphate) 3'-diphosphatase activity"/>
    <property type="evidence" value="ECO:0007669"/>
    <property type="project" value="UniProtKB-EC"/>
</dbReference>
<dbReference type="SUPFAM" id="SSF81271">
    <property type="entry name" value="TGS-like"/>
    <property type="match status" value="1"/>
</dbReference>
<dbReference type="InterPro" id="IPR012676">
    <property type="entry name" value="TGS-like"/>
</dbReference>
<gene>
    <name evidence="3" type="ORF">CFX0092_B0090</name>
</gene>
<sequence>MTTTSGSANRSLAGMAATDADVKTHLAGESLPAGWPDHISHLATEWRLPAESVAAACLVAGVPCAGLVGRPPPNVVELAVKLLEWQRYYLPAGLPTATPQDAPPAAERRLREFYRAICCDAPDMRHVLMLLAAHHLRLFGPDAGPALAAETLGVYAPMAGMLGMYHVRRCWIEESVRLTRGDEYRQQAAAMGIVLDEPTSEALESAVDRQQAAWPPAASGSPLPPNRDLLDLEQRAILFSRLRHDLDTALRHEFGPDNKPEVQLIFDLPGHALQRREQAIGTMDNPQLIVRVVCHSRVDCYRAMDVIHNVGRLAGTGQTQVIRDYIAAPHPNGYRALQTYTIWPQPSEFTSDGRLIKFHILTAEMQHLNEWGILAGMDQDPAPRRRIAAWWNHLDEKSRSLSSRTKDKYGDIAAYLHHFPPGSAADPLYCFTPLGEIVLLKPGRTALDFAYRIHSQLGPQTAKVFINGESVPLGTPLQNGDMVNVIYDPLVAHIDFSWQDLVGSKRSCRKIRAALQRRAGFTHPGRGEFERALIRRLDLYKRRSPDQPYSPPACTSSEIDRFLERAALGYGAAGREALYADLAGRPQLADELANRLITESNVRNLRLPNGEPLPTHLKRIEQCPSCRPTVKDAIHGRLFGAAGEMLIIHIPSCRRGSPNAPIMELQWDTEDLAESWPLYHFEINTRDFDGLLNKMLQLVYGIPHAYLYSIEARVNELYRAIIKLDVAIKLPQLCQDLQAQIVALADDTQVSYRALLGNRRGEVSAVDMSRQINNPFTTSEVTDWRFMGRDEVINSILSWINGYPVRSQVLLLHGQRRVGKSSLVSRLCEQGKLKEGERPVVPVRVDFRNAKLDQPHTVAELLIQNIFYNAIGQPPPRLELHEDPLIWLDRHLHEAERLLAGKRLLLLIDEFDAGYESFVAAKRRPRLLGQLRAMMDAHAGIRWLLVVQDVYLADPLLQAALPHLPLEVPRVHVGHLPPEAARQLIIDLTVRNEYRFAPAAPGEDGIPEQIVQWTAGNPYFIHIIGHRLLSRVAREKTRLIRPHDLTLTIQLILGRPIFFSHFIEPFEASPARRRIVYHLAHTLKLGERRPLDEMTPTLAALCDIPAGAVAAHLDYMAQVGVLDVARDHRQGDMVGIPVRIWHEWLANYWAAEPDNPAGGG</sequence>
<dbReference type="PANTHER" id="PTHR43061">
    <property type="entry name" value="GTP DIPHOSPHOKINASE RSH1, CHLOROPLASTIC-RELATED"/>
    <property type="match status" value="1"/>
</dbReference>
<proteinExistence type="predicted"/>
<dbReference type="SUPFAM" id="SSF81301">
    <property type="entry name" value="Nucleotidyltransferase"/>
    <property type="match status" value="1"/>
</dbReference>
<keyword evidence="3" id="KW-0378">Hydrolase</keyword>
<organism evidence="3 4">
    <name type="scientific">Candidatus Promineifilum breve</name>
    <dbReference type="NCBI Taxonomy" id="1806508"/>
    <lineage>
        <taxon>Bacteria</taxon>
        <taxon>Bacillati</taxon>
        <taxon>Chloroflexota</taxon>
        <taxon>Ardenticatenia</taxon>
        <taxon>Candidatus Promineifilales</taxon>
        <taxon>Candidatus Promineifilaceae</taxon>
        <taxon>Candidatus Promineifilum</taxon>
    </lineage>
</organism>
<dbReference type="Proteomes" id="UP000215027">
    <property type="component" value="Chromosome II"/>
</dbReference>
<dbReference type="InterPro" id="IPR027417">
    <property type="entry name" value="P-loop_NTPase"/>
</dbReference>
<evidence type="ECO:0000313" key="3">
    <source>
        <dbReference type="EMBL" id="CUS05624.1"/>
    </source>
</evidence>
<dbReference type="AlphaFoldDB" id="A0A160T6I6"/>
<feature type="domain" description="TGS" evidence="1">
    <location>
        <begin position="429"/>
        <end position="486"/>
    </location>
</feature>
<protein>
    <submittedName>
        <fullName evidence="3">Guanosine-3',5'-bis(Diphosphate) 3'-diphosphatase</fullName>
        <ecNumber evidence="3">3.1.7.2</ecNumber>
    </submittedName>
</protein>
<dbReference type="OrthoDB" id="9805041at2"/>
<evidence type="ECO:0000259" key="2">
    <source>
        <dbReference type="Pfam" id="PF04607"/>
    </source>
</evidence>
<dbReference type="Gene3D" id="3.10.20.30">
    <property type="match status" value="1"/>
</dbReference>
<dbReference type="Pfam" id="PF02824">
    <property type="entry name" value="TGS"/>
    <property type="match status" value="1"/>
</dbReference>
<dbReference type="GO" id="GO:0015969">
    <property type="term" value="P:guanosine tetraphosphate metabolic process"/>
    <property type="evidence" value="ECO:0007669"/>
    <property type="project" value="InterPro"/>
</dbReference>
<dbReference type="InterPro" id="IPR043519">
    <property type="entry name" value="NT_sf"/>
</dbReference>
<dbReference type="SUPFAM" id="SSF52540">
    <property type="entry name" value="P-loop containing nucleoside triphosphate hydrolases"/>
    <property type="match status" value="1"/>
</dbReference>
<dbReference type="Gene3D" id="3.40.50.300">
    <property type="entry name" value="P-loop containing nucleotide triphosphate hydrolases"/>
    <property type="match status" value="1"/>
</dbReference>
<dbReference type="EC" id="3.1.7.2" evidence="3"/>
<dbReference type="Pfam" id="PF04607">
    <property type="entry name" value="RelA_SpoT"/>
    <property type="match status" value="1"/>
</dbReference>
<evidence type="ECO:0000259" key="1">
    <source>
        <dbReference type="Pfam" id="PF02824"/>
    </source>
</evidence>
<dbReference type="InterPro" id="IPR007685">
    <property type="entry name" value="RelA_SpoT"/>
</dbReference>
<dbReference type="PANTHER" id="PTHR43061:SF1">
    <property type="entry name" value="GTP DIPHOSPHOKINASE RSH1, CHLOROPLASTIC-RELATED"/>
    <property type="match status" value="1"/>
</dbReference>
<keyword evidence="4" id="KW-1185">Reference proteome</keyword>
<dbReference type="KEGG" id="pbf:CFX0092_B0090"/>
<evidence type="ECO:0000313" key="4">
    <source>
        <dbReference type="Proteomes" id="UP000215027"/>
    </source>
</evidence>
<dbReference type="InterPro" id="IPR012675">
    <property type="entry name" value="Beta-grasp_dom_sf"/>
</dbReference>
<dbReference type="EMBL" id="LN890656">
    <property type="protein sequence ID" value="CUS05624.1"/>
    <property type="molecule type" value="Genomic_DNA"/>
</dbReference>
<name>A0A160T6I6_9CHLR</name>
<dbReference type="InterPro" id="IPR004095">
    <property type="entry name" value="TGS"/>
</dbReference>
<accession>A0A160T6I6</accession>
<dbReference type="Gene3D" id="3.30.460.10">
    <property type="entry name" value="Beta Polymerase, domain 2"/>
    <property type="match status" value="1"/>
</dbReference>
<feature type="domain" description="RelA/SpoT" evidence="2">
    <location>
        <begin position="290"/>
        <end position="375"/>
    </location>
</feature>